<accession>A0A5E4QYI6</accession>
<evidence type="ECO:0000313" key="2">
    <source>
        <dbReference type="Proteomes" id="UP000324832"/>
    </source>
</evidence>
<sequence length="107" mass="12170">MESIKRELMKIDWVDLFTPMNNVDDMIDSFYKILNSLIDNQNIVFQQLKTVNIHKGAGGDGIHPFLISSCAKELTEPVTYLFQVSMETASFRERTMAEHSGGKEGKK</sequence>
<organism evidence="1 2">
    <name type="scientific">Leptidea sinapis</name>
    <dbReference type="NCBI Taxonomy" id="189913"/>
    <lineage>
        <taxon>Eukaryota</taxon>
        <taxon>Metazoa</taxon>
        <taxon>Ecdysozoa</taxon>
        <taxon>Arthropoda</taxon>
        <taxon>Hexapoda</taxon>
        <taxon>Insecta</taxon>
        <taxon>Pterygota</taxon>
        <taxon>Neoptera</taxon>
        <taxon>Endopterygota</taxon>
        <taxon>Lepidoptera</taxon>
        <taxon>Glossata</taxon>
        <taxon>Ditrysia</taxon>
        <taxon>Papilionoidea</taxon>
        <taxon>Pieridae</taxon>
        <taxon>Dismorphiinae</taxon>
        <taxon>Leptidea</taxon>
    </lineage>
</organism>
<proteinExistence type="predicted"/>
<dbReference type="EMBL" id="FZQP02006222">
    <property type="protein sequence ID" value="VVD02702.1"/>
    <property type="molecule type" value="Genomic_DNA"/>
</dbReference>
<gene>
    <name evidence="1" type="ORF">LSINAPIS_LOCUS12859</name>
</gene>
<dbReference type="AlphaFoldDB" id="A0A5E4QYI6"/>
<reference evidence="1 2" key="1">
    <citation type="submission" date="2017-07" db="EMBL/GenBank/DDBJ databases">
        <authorList>
            <person name="Talla V."/>
            <person name="Backstrom N."/>
        </authorList>
    </citation>
    <scope>NUCLEOTIDE SEQUENCE [LARGE SCALE GENOMIC DNA]</scope>
</reference>
<name>A0A5E4QYI6_9NEOP</name>
<dbReference type="Proteomes" id="UP000324832">
    <property type="component" value="Unassembled WGS sequence"/>
</dbReference>
<keyword evidence="2" id="KW-1185">Reference proteome</keyword>
<protein>
    <submittedName>
        <fullName evidence="1">Uncharacterized protein</fullName>
    </submittedName>
</protein>
<evidence type="ECO:0000313" key="1">
    <source>
        <dbReference type="EMBL" id="VVD02702.1"/>
    </source>
</evidence>